<dbReference type="AlphaFoldDB" id="A0A926EY25"/>
<keyword evidence="2" id="KW-1185">Reference proteome</keyword>
<dbReference type="Proteomes" id="UP000601171">
    <property type="component" value="Unassembled WGS sequence"/>
</dbReference>
<evidence type="ECO:0000313" key="1">
    <source>
        <dbReference type="EMBL" id="MBC8588607.1"/>
    </source>
</evidence>
<reference evidence="1" key="1">
    <citation type="submission" date="2020-08" db="EMBL/GenBank/DDBJ databases">
        <title>Genome public.</title>
        <authorList>
            <person name="Liu C."/>
            <person name="Sun Q."/>
        </authorList>
    </citation>
    <scope>NUCLEOTIDE SEQUENCE</scope>
    <source>
        <strain evidence="1">BX21</strain>
    </source>
</reference>
<accession>A0A926EY25</accession>
<comment type="caution">
    <text evidence="1">The sequence shown here is derived from an EMBL/GenBank/DDBJ whole genome shotgun (WGS) entry which is preliminary data.</text>
</comment>
<evidence type="ECO:0000313" key="2">
    <source>
        <dbReference type="Proteomes" id="UP000601171"/>
    </source>
</evidence>
<organism evidence="1 2">
    <name type="scientific">Paratissierella segnis</name>
    <dbReference type="NCBI Taxonomy" id="2763679"/>
    <lineage>
        <taxon>Bacteria</taxon>
        <taxon>Bacillati</taxon>
        <taxon>Bacillota</taxon>
        <taxon>Tissierellia</taxon>
        <taxon>Tissierellales</taxon>
        <taxon>Tissierellaceae</taxon>
        <taxon>Paratissierella</taxon>
    </lineage>
</organism>
<sequence>MNVDMIILGGYIITMEGVDETKIIMQANDAAKRISRDLKRSKWSADLPLAKWTSEDKY</sequence>
<proteinExistence type="predicted"/>
<name>A0A926EY25_9FIRM</name>
<protein>
    <submittedName>
        <fullName evidence="1">Uncharacterized protein</fullName>
    </submittedName>
</protein>
<gene>
    <name evidence="1" type="ORF">H8707_10250</name>
</gene>
<dbReference type="EMBL" id="JACRTG010000025">
    <property type="protein sequence ID" value="MBC8588607.1"/>
    <property type="molecule type" value="Genomic_DNA"/>
</dbReference>